<evidence type="ECO:0000313" key="4">
    <source>
        <dbReference type="EMBL" id="SEG60004.1"/>
    </source>
</evidence>
<feature type="transmembrane region" description="Helical" evidence="1">
    <location>
        <begin position="333"/>
        <end position="355"/>
    </location>
</feature>
<feature type="domain" description="DUF5808" evidence="3">
    <location>
        <begin position="314"/>
        <end position="339"/>
    </location>
</feature>
<gene>
    <name evidence="4" type="ORF">SAMN05421819_3699</name>
</gene>
<evidence type="ECO:0008006" key="6">
    <source>
        <dbReference type="Google" id="ProtNLM"/>
    </source>
</evidence>
<keyword evidence="1" id="KW-0812">Transmembrane</keyword>
<evidence type="ECO:0000259" key="3">
    <source>
        <dbReference type="Pfam" id="PF19124"/>
    </source>
</evidence>
<dbReference type="InterPro" id="IPR012867">
    <property type="entry name" value="DUF1648"/>
</dbReference>
<organism evidence="4 5">
    <name type="scientific">Bryocella elongata</name>
    <dbReference type="NCBI Taxonomy" id="863522"/>
    <lineage>
        <taxon>Bacteria</taxon>
        <taxon>Pseudomonadati</taxon>
        <taxon>Acidobacteriota</taxon>
        <taxon>Terriglobia</taxon>
        <taxon>Terriglobales</taxon>
        <taxon>Acidobacteriaceae</taxon>
        <taxon>Bryocella</taxon>
    </lineage>
</organism>
<name>A0A1H6BH97_9BACT</name>
<dbReference type="OrthoDB" id="157646at2"/>
<feature type="transmembrane region" description="Helical" evidence="1">
    <location>
        <begin position="195"/>
        <end position="218"/>
    </location>
</feature>
<feature type="transmembrane region" description="Helical" evidence="1">
    <location>
        <begin position="82"/>
        <end position="102"/>
    </location>
</feature>
<evidence type="ECO:0000259" key="2">
    <source>
        <dbReference type="Pfam" id="PF07853"/>
    </source>
</evidence>
<dbReference type="Proteomes" id="UP000236728">
    <property type="component" value="Unassembled WGS sequence"/>
</dbReference>
<keyword evidence="1" id="KW-1133">Transmembrane helix</keyword>
<dbReference type="PANTHER" id="PTHR37810">
    <property type="entry name" value="IMMUNITY PROTEIN SDPI"/>
    <property type="match status" value="1"/>
</dbReference>
<dbReference type="InterPro" id="IPR043831">
    <property type="entry name" value="DUF5808"/>
</dbReference>
<accession>A0A1H6BH97</accession>
<feature type="transmembrane region" description="Helical" evidence="1">
    <location>
        <begin position="258"/>
        <end position="281"/>
    </location>
</feature>
<dbReference type="PANTHER" id="PTHR37810:SF9">
    <property type="entry name" value="MEMBRANE PROTEIN"/>
    <property type="match status" value="1"/>
</dbReference>
<dbReference type="Pfam" id="PF19124">
    <property type="entry name" value="DUF5808"/>
    <property type="match status" value="1"/>
</dbReference>
<feature type="transmembrane region" description="Helical" evidence="1">
    <location>
        <begin position="59"/>
        <end position="76"/>
    </location>
</feature>
<dbReference type="AlphaFoldDB" id="A0A1H6BH97"/>
<feature type="transmembrane region" description="Helical" evidence="1">
    <location>
        <begin position="142"/>
        <end position="162"/>
    </location>
</feature>
<dbReference type="EMBL" id="FNVA01000007">
    <property type="protein sequence ID" value="SEG60004.1"/>
    <property type="molecule type" value="Genomic_DNA"/>
</dbReference>
<dbReference type="GO" id="GO:0009636">
    <property type="term" value="P:response to toxic substance"/>
    <property type="evidence" value="ECO:0007669"/>
    <property type="project" value="TreeGrafter"/>
</dbReference>
<reference evidence="4 5" key="1">
    <citation type="submission" date="2016-10" db="EMBL/GenBank/DDBJ databases">
        <authorList>
            <person name="de Groot N.N."/>
        </authorList>
    </citation>
    <scope>NUCLEOTIDE SEQUENCE [LARGE SCALE GENOMIC DNA]</scope>
    <source>
        <strain evidence="4 5">DSM 22489</strain>
    </source>
</reference>
<evidence type="ECO:0000256" key="1">
    <source>
        <dbReference type="SAM" id="Phobius"/>
    </source>
</evidence>
<evidence type="ECO:0000313" key="5">
    <source>
        <dbReference type="Proteomes" id="UP000236728"/>
    </source>
</evidence>
<feature type="transmembrane region" description="Helical" evidence="1">
    <location>
        <begin position="230"/>
        <end position="252"/>
    </location>
</feature>
<dbReference type="Pfam" id="PF07853">
    <property type="entry name" value="DUF1648"/>
    <property type="match status" value="1"/>
</dbReference>
<keyword evidence="5" id="KW-1185">Reference proteome</keyword>
<sequence>MTQNEVLLVVAGPVAVAGLALPWFGHAHAGVLFGVSVPGNFETSREADRSIARYRRDSILWALFLLAVIYTCVRFGGDTLWLMLALSATGLPLELTGCFYLWHREHVHIATARGKLAELAATEGLELPPGRKDDLPTPDRPIAPLLIAATAFLPLMAASIILESHYPTIPEHFPQHWNASGIADGWGERTPATVFLPPLIGSAAVLLVVAATVLVGLASGSGSRHRMRTLAPLAALAWMLSLIFAVASLLPLHNDLSISHLGSIVVGMILVSVAMVLWLLIRTAPGLPGAQPLHRSTSSTSWSHWHAGVFYANPADPALLVPKRFGWGWTFNFARPAAWICMLVILALATAMLWLPRVITHIAK</sequence>
<dbReference type="RefSeq" id="WP_103934568.1">
    <property type="nucleotide sequence ID" value="NZ_FNVA01000007.1"/>
</dbReference>
<feature type="domain" description="DUF1648" evidence="2">
    <location>
        <begin position="165"/>
        <end position="200"/>
    </location>
</feature>
<protein>
    <recommendedName>
        <fullName evidence="6">DUF1648 domain-containing protein</fullName>
    </recommendedName>
</protein>
<proteinExistence type="predicted"/>
<keyword evidence="1" id="KW-0472">Membrane</keyword>